<dbReference type="AlphaFoldDB" id="A0A819LCM5"/>
<dbReference type="InterPro" id="IPR002402">
    <property type="entry name" value="Cyt_P450_E_grp-II"/>
</dbReference>
<gene>
    <name evidence="8" type="ORF">FNK824_LOCUS23723</name>
</gene>
<dbReference type="Gene3D" id="1.10.630.10">
    <property type="entry name" value="Cytochrome P450"/>
    <property type="match status" value="1"/>
</dbReference>
<keyword evidence="3" id="KW-0349">Heme</keyword>
<sequence length="245" mass="28915">MVSVPLIYRVSLRSPTRFFFGHYKILWSLKSLSKQLQEWTRQYGSIYGLFVGTKPMYVVSDVDFLQEVFIKQFSSFHSRDIPEILRNENDGIIHLFRATGARWRRQRYVINPTFSSAKLKLMSPLVNECIQAMLNKLAQMRDSEQHQEVNIYDLYKRLTMDVICRCAFGIDTDVQNDINNPYLQKAIAVFQIDFDELLFIRLGNLLPFLARPLYGIFFAIGFICNKLVKWIPFLSNYIEEYPHVW</sequence>
<keyword evidence="4" id="KW-0479">Metal-binding</keyword>
<dbReference type="GO" id="GO:0005506">
    <property type="term" value="F:iron ion binding"/>
    <property type="evidence" value="ECO:0007669"/>
    <property type="project" value="InterPro"/>
</dbReference>
<dbReference type="GO" id="GO:0016705">
    <property type="term" value="F:oxidoreductase activity, acting on paired donors, with incorporation or reduction of molecular oxygen"/>
    <property type="evidence" value="ECO:0007669"/>
    <property type="project" value="InterPro"/>
</dbReference>
<evidence type="ECO:0000313" key="8">
    <source>
        <dbReference type="EMBL" id="CAF3960006.1"/>
    </source>
</evidence>
<dbReference type="Proteomes" id="UP000663874">
    <property type="component" value="Unassembled WGS sequence"/>
</dbReference>
<evidence type="ECO:0000256" key="3">
    <source>
        <dbReference type="ARBA" id="ARBA00022617"/>
    </source>
</evidence>
<evidence type="ECO:0000256" key="4">
    <source>
        <dbReference type="ARBA" id="ARBA00022723"/>
    </source>
</evidence>
<dbReference type="GO" id="GO:0020037">
    <property type="term" value="F:heme binding"/>
    <property type="evidence" value="ECO:0007669"/>
    <property type="project" value="InterPro"/>
</dbReference>
<comment type="similarity">
    <text evidence="2">Belongs to the cytochrome P450 family.</text>
</comment>
<protein>
    <recommendedName>
        <fullName evidence="10">Cytochrome P450</fullName>
    </recommendedName>
</protein>
<dbReference type="GO" id="GO:0004497">
    <property type="term" value="F:monooxygenase activity"/>
    <property type="evidence" value="ECO:0007669"/>
    <property type="project" value="UniProtKB-KW"/>
</dbReference>
<evidence type="ECO:0000256" key="6">
    <source>
        <dbReference type="ARBA" id="ARBA00023004"/>
    </source>
</evidence>
<dbReference type="InterPro" id="IPR001128">
    <property type="entry name" value="Cyt_P450"/>
</dbReference>
<evidence type="ECO:0000256" key="5">
    <source>
        <dbReference type="ARBA" id="ARBA00023002"/>
    </source>
</evidence>
<dbReference type="PANTHER" id="PTHR24292">
    <property type="entry name" value="CYTOCHROME P450"/>
    <property type="match status" value="1"/>
</dbReference>
<dbReference type="EMBL" id="CAJOBE010005086">
    <property type="protein sequence ID" value="CAF3960006.1"/>
    <property type="molecule type" value="Genomic_DNA"/>
</dbReference>
<organism evidence="8 9">
    <name type="scientific">Rotaria sordida</name>
    <dbReference type="NCBI Taxonomy" id="392033"/>
    <lineage>
        <taxon>Eukaryota</taxon>
        <taxon>Metazoa</taxon>
        <taxon>Spiralia</taxon>
        <taxon>Gnathifera</taxon>
        <taxon>Rotifera</taxon>
        <taxon>Eurotatoria</taxon>
        <taxon>Bdelloidea</taxon>
        <taxon>Philodinida</taxon>
        <taxon>Philodinidae</taxon>
        <taxon>Rotaria</taxon>
    </lineage>
</organism>
<name>A0A819LCM5_9BILA</name>
<dbReference type="Pfam" id="PF00067">
    <property type="entry name" value="p450"/>
    <property type="match status" value="1"/>
</dbReference>
<evidence type="ECO:0008006" key="10">
    <source>
        <dbReference type="Google" id="ProtNLM"/>
    </source>
</evidence>
<evidence type="ECO:0000256" key="1">
    <source>
        <dbReference type="ARBA" id="ARBA00001971"/>
    </source>
</evidence>
<evidence type="ECO:0000256" key="7">
    <source>
        <dbReference type="ARBA" id="ARBA00023033"/>
    </source>
</evidence>
<keyword evidence="6" id="KW-0408">Iron</keyword>
<dbReference type="PANTHER" id="PTHR24292:SF102">
    <property type="entry name" value="CYTOCHROME P450 FAMILY-RELATED"/>
    <property type="match status" value="1"/>
</dbReference>
<evidence type="ECO:0000313" key="9">
    <source>
        <dbReference type="Proteomes" id="UP000663874"/>
    </source>
</evidence>
<evidence type="ECO:0000256" key="2">
    <source>
        <dbReference type="ARBA" id="ARBA00010617"/>
    </source>
</evidence>
<dbReference type="PRINTS" id="PR00464">
    <property type="entry name" value="EP450II"/>
</dbReference>
<keyword evidence="7" id="KW-0503">Monooxygenase</keyword>
<dbReference type="InterPro" id="IPR036396">
    <property type="entry name" value="Cyt_P450_sf"/>
</dbReference>
<dbReference type="InterPro" id="IPR050476">
    <property type="entry name" value="Insect_CytP450_Detox"/>
</dbReference>
<dbReference type="SUPFAM" id="SSF48264">
    <property type="entry name" value="Cytochrome P450"/>
    <property type="match status" value="1"/>
</dbReference>
<accession>A0A819LCM5</accession>
<proteinExistence type="inferred from homology"/>
<comment type="cofactor">
    <cofactor evidence="1">
        <name>heme</name>
        <dbReference type="ChEBI" id="CHEBI:30413"/>
    </cofactor>
</comment>
<reference evidence="8" key="1">
    <citation type="submission" date="2021-02" db="EMBL/GenBank/DDBJ databases">
        <authorList>
            <person name="Nowell W R."/>
        </authorList>
    </citation>
    <scope>NUCLEOTIDE SEQUENCE</scope>
</reference>
<keyword evidence="5" id="KW-0560">Oxidoreductase</keyword>
<comment type="caution">
    <text evidence="8">The sequence shown here is derived from an EMBL/GenBank/DDBJ whole genome shotgun (WGS) entry which is preliminary data.</text>
</comment>